<evidence type="ECO:0000256" key="5">
    <source>
        <dbReference type="ARBA" id="ARBA00022683"/>
    </source>
</evidence>
<keyword evidence="5" id="KW-0598">Phosphotransferase system</keyword>
<dbReference type="OrthoDB" id="9808134at2"/>
<evidence type="ECO:0000259" key="8">
    <source>
        <dbReference type="PROSITE" id="PS51100"/>
    </source>
</evidence>
<dbReference type="GO" id="GO:0008982">
    <property type="term" value="F:protein-N(PI)-phosphohistidine-sugar phosphotransferase activity"/>
    <property type="evidence" value="ECO:0007669"/>
    <property type="project" value="InterPro"/>
</dbReference>
<name>A0A347ZNW4_9CHLR</name>
<reference evidence="9 10" key="1">
    <citation type="submission" date="2018-08" db="EMBL/GenBank/DDBJ databases">
        <title>Genomic Encyclopedia of Type Strains, Phase IV (KMG-IV): sequencing the most valuable type-strain genomes for metagenomic binning, comparative biology and taxonomic classification.</title>
        <authorList>
            <person name="Goeker M."/>
        </authorList>
    </citation>
    <scope>NUCLEOTIDE SEQUENCE [LARGE SCALE GENOMIC DNA]</scope>
    <source>
        <strain evidence="9 10">DSM 23923</strain>
    </source>
</reference>
<dbReference type="AlphaFoldDB" id="A0A347ZNW4"/>
<keyword evidence="4" id="KW-0808">Transferase</keyword>
<dbReference type="RefSeq" id="WP_116225249.1">
    <property type="nucleotide sequence ID" value="NZ_AP018437.1"/>
</dbReference>
<dbReference type="InterPro" id="IPR003501">
    <property type="entry name" value="PTS_EIIB_2/3"/>
</dbReference>
<accession>A0A347ZNW4</accession>
<keyword evidence="3" id="KW-0762">Sugar transport</keyword>
<organism evidence="9 10">
    <name type="scientific">Pelolinea submarina</name>
    <dbReference type="NCBI Taxonomy" id="913107"/>
    <lineage>
        <taxon>Bacteria</taxon>
        <taxon>Bacillati</taxon>
        <taxon>Chloroflexota</taxon>
        <taxon>Anaerolineae</taxon>
        <taxon>Anaerolineales</taxon>
        <taxon>Anaerolineaceae</taxon>
        <taxon>Pelolinea</taxon>
    </lineage>
</organism>
<dbReference type="InterPro" id="IPR013012">
    <property type="entry name" value="PTS_EIIB_3"/>
</dbReference>
<dbReference type="EMBL" id="QUMS01000002">
    <property type="protein sequence ID" value="REG08598.1"/>
    <property type="molecule type" value="Genomic_DNA"/>
</dbReference>
<dbReference type="SUPFAM" id="SSF52794">
    <property type="entry name" value="PTS system IIB component-like"/>
    <property type="match status" value="1"/>
</dbReference>
<dbReference type="Gene3D" id="3.40.50.2300">
    <property type="match status" value="1"/>
</dbReference>
<keyword evidence="2" id="KW-0597">Phosphoprotein</keyword>
<evidence type="ECO:0000256" key="2">
    <source>
        <dbReference type="ARBA" id="ARBA00022553"/>
    </source>
</evidence>
<evidence type="ECO:0000256" key="3">
    <source>
        <dbReference type="ARBA" id="ARBA00022597"/>
    </source>
</evidence>
<sequence length="115" mass="12497">MAEEKKIRVLMVCAMGMSSSLIEAKTAKAAEAAGVPFELKAIEAAEMGRWDFSENPMDIVLVAPQVRFKKKAIEQASGPYGTIVLNIDTIAYGMIDGEAIFNQVMEAIKERDAGK</sequence>
<dbReference type="Pfam" id="PF02302">
    <property type="entry name" value="PTS_IIB"/>
    <property type="match status" value="1"/>
</dbReference>
<dbReference type="PROSITE" id="PS51100">
    <property type="entry name" value="PTS_EIIB_TYPE_3"/>
    <property type="match status" value="1"/>
</dbReference>
<dbReference type="Proteomes" id="UP000256388">
    <property type="component" value="Unassembled WGS sequence"/>
</dbReference>
<dbReference type="GO" id="GO:0016301">
    <property type="term" value="F:kinase activity"/>
    <property type="evidence" value="ECO:0007669"/>
    <property type="project" value="UniProtKB-KW"/>
</dbReference>
<gene>
    <name evidence="9" type="ORF">DFR64_1970</name>
</gene>
<feature type="modified residue" description="Phosphocysteine; by EIIA" evidence="7">
    <location>
        <position position="13"/>
    </location>
</feature>
<proteinExistence type="predicted"/>
<evidence type="ECO:0000256" key="7">
    <source>
        <dbReference type="PROSITE-ProRule" id="PRU00423"/>
    </source>
</evidence>
<comment type="caution">
    <text evidence="9">The sequence shown here is derived from an EMBL/GenBank/DDBJ whole genome shotgun (WGS) entry which is preliminary data.</text>
</comment>
<dbReference type="InterPro" id="IPR036095">
    <property type="entry name" value="PTS_EIIB-like_sf"/>
</dbReference>
<dbReference type="GO" id="GO:0009401">
    <property type="term" value="P:phosphoenolpyruvate-dependent sugar phosphotransferase system"/>
    <property type="evidence" value="ECO:0007669"/>
    <property type="project" value="UniProtKB-KW"/>
</dbReference>
<evidence type="ECO:0000313" key="10">
    <source>
        <dbReference type="Proteomes" id="UP000256388"/>
    </source>
</evidence>
<dbReference type="PANTHER" id="PTHR34581:SF2">
    <property type="entry name" value="PTS SYSTEM N,N'-DIACETYLCHITOBIOSE-SPECIFIC EIIB COMPONENT"/>
    <property type="match status" value="1"/>
</dbReference>
<dbReference type="InterPro" id="IPR051819">
    <property type="entry name" value="PTS_sugar-specific_EIIB"/>
</dbReference>
<evidence type="ECO:0000256" key="6">
    <source>
        <dbReference type="ARBA" id="ARBA00022777"/>
    </source>
</evidence>
<dbReference type="PANTHER" id="PTHR34581">
    <property type="entry name" value="PTS SYSTEM N,N'-DIACETYLCHITOBIOSE-SPECIFIC EIIB COMPONENT"/>
    <property type="match status" value="1"/>
</dbReference>
<evidence type="ECO:0000256" key="1">
    <source>
        <dbReference type="ARBA" id="ARBA00022448"/>
    </source>
</evidence>
<keyword evidence="10" id="KW-1185">Reference proteome</keyword>
<evidence type="ECO:0000256" key="4">
    <source>
        <dbReference type="ARBA" id="ARBA00022679"/>
    </source>
</evidence>
<keyword evidence="6" id="KW-0418">Kinase</keyword>
<protein>
    <submittedName>
        <fullName evidence="9">PTS system cellobiose-specific IIB component</fullName>
    </submittedName>
</protein>
<evidence type="ECO:0000313" key="9">
    <source>
        <dbReference type="EMBL" id="REG08598.1"/>
    </source>
</evidence>
<keyword evidence="1" id="KW-0813">Transport</keyword>
<feature type="domain" description="PTS EIIB type-3" evidence="8">
    <location>
        <begin position="6"/>
        <end position="114"/>
    </location>
</feature>